<evidence type="ECO:0000259" key="3">
    <source>
        <dbReference type="PROSITE" id="PS51186"/>
    </source>
</evidence>
<dbReference type="SUPFAM" id="SSF55729">
    <property type="entry name" value="Acyl-CoA N-acyltransferases (Nat)"/>
    <property type="match status" value="1"/>
</dbReference>
<comment type="caution">
    <text evidence="4">The sequence shown here is derived from an EMBL/GenBank/DDBJ whole genome shotgun (WGS) entry which is preliminary data.</text>
</comment>
<dbReference type="PANTHER" id="PTHR43877">
    <property type="entry name" value="AMINOALKYLPHOSPHONATE N-ACETYLTRANSFERASE-RELATED-RELATED"/>
    <property type="match status" value="1"/>
</dbReference>
<proteinExistence type="predicted"/>
<reference evidence="4 5" key="2">
    <citation type="submission" date="2019-01" db="EMBL/GenBank/DDBJ databases">
        <title>Motilimonas pumilus sp. nov., isolated from the gut of sea cucumber (Apostichopus japonicus).</title>
        <authorList>
            <person name="Wang F.-Q."/>
            <person name="Ren L.-H."/>
            <person name="Lin Y.-W."/>
            <person name="Sun G.-H."/>
            <person name="Du Z.-J."/>
            <person name="Zhao J.-X."/>
            <person name="Liu X.-J."/>
            <person name="Liu L.-J."/>
        </authorList>
    </citation>
    <scope>NUCLEOTIDE SEQUENCE [LARGE SCALE GENOMIC DNA]</scope>
    <source>
        <strain evidence="4 5">PLHSC7-2</strain>
    </source>
</reference>
<organism evidence="4 5">
    <name type="scientific">Motilimonas pumila</name>
    <dbReference type="NCBI Taxonomy" id="2303987"/>
    <lineage>
        <taxon>Bacteria</taxon>
        <taxon>Pseudomonadati</taxon>
        <taxon>Pseudomonadota</taxon>
        <taxon>Gammaproteobacteria</taxon>
        <taxon>Alteromonadales</taxon>
        <taxon>Alteromonadales genera incertae sedis</taxon>
        <taxon>Motilimonas</taxon>
    </lineage>
</organism>
<sequence>MSETQIYFLEMTEPEQLQASLPCQGLSVIEAQIDQWRFNQFLYQLVGHAWQWTDKLDWSQQQWQDYVQDSDLRTWAAYYQGSIAGYFELHFAANGDTEIKYFGLAPEFIGRGMGGYLLSQALTQAWQVATTRRVWVHTCSLDHPSALANYQARGFHLYQTLPESEAGL</sequence>
<dbReference type="InterPro" id="IPR000182">
    <property type="entry name" value="GNAT_dom"/>
</dbReference>
<reference evidence="4 5" key="1">
    <citation type="submission" date="2018-09" db="EMBL/GenBank/DDBJ databases">
        <authorList>
            <person name="Wang F."/>
        </authorList>
    </citation>
    <scope>NUCLEOTIDE SEQUENCE [LARGE SCALE GENOMIC DNA]</scope>
    <source>
        <strain evidence="4 5">PLHSC7-2</strain>
    </source>
</reference>
<dbReference type="GO" id="GO:0016747">
    <property type="term" value="F:acyltransferase activity, transferring groups other than amino-acyl groups"/>
    <property type="evidence" value="ECO:0007669"/>
    <property type="project" value="InterPro"/>
</dbReference>
<evidence type="ECO:0000313" key="4">
    <source>
        <dbReference type="EMBL" id="RJG40131.1"/>
    </source>
</evidence>
<dbReference type="PROSITE" id="PS51186">
    <property type="entry name" value="GNAT"/>
    <property type="match status" value="1"/>
</dbReference>
<protein>
    <submittedName>
        <fullName evidence="4">GNAT family N-acetyltransferase</fullName>
    </submittedName>
</protein>
<name>A0A418YAY3_9GAMM</name>
<feature type="domain" description="N-acetyltransferase" evidence="3">
    <location>
        <begin position="29"/>
        <end position="168"/>
    </location>
</feature>
<keyword evidence="2" id="KW-0012">Acyltransferase</keyword>
<dbReference type="Gene3D" id="3.40.630.30">
    <property type="match status" value="1"/>
</dbReference>
<evidence type="ECO:0000256" key="2">
    <source>
        <dbReference type="ARBA" id="ARBA00023315"/>
    </source>
</evidence>
<evidence type="ECO:0000256" key="1">
    <source>
        <dbReference type="ARBA" id="ARBA00022679"/>
    </source>
</evidence>
<dbReference type="Proteomes" id="UP000283255">
    <property type="component" value="Unassembled WGS sequence"/>
</dbReference>
<keyword evidence="5" id="KW-1185">Reference proteome</keyword>
<accession>A0A418YAY3</accession>
<dbReference type="InterPro" id="IPR016181">
    <property type="entry name" value="Acyl_CoA_acyltransferase"/>
</dbReference>
<dbReference type="EMBL" id="QZCH01000028">
    <property type="protein sequence ID" value="RJG40131.1"/>
    <property type="molecule type" value="Genomic_DNA"/>
</dbReference>
<dbReference type="RefSeq" id="WP_119911981.1">
    <property type="nucleotide sequence ID" value="NZ_QZCH01000028.1"/>
</dbReference>
<dbReference type="OrthoDB" id="275336at2"/>
<keyword evidence="1 4" id="KW-0808">Transferase</keyword>
<dbReference type="Pfam" id="PF00583">
    <property type="entry name" value="Acetyltransf_1"/>
    <property type="match status" value="1"/>
</dbReference>
<evidence type="ECO:0000313" key="5">
    <source>
        <dbReference type="Proteomes" id="UP000283255"/>
    </source>
</evidence>
<dbReference type="AlphaFoldDB" id="A0A418YAY3"/>
<gene>
    <name evidence="4" type="ORF">D1Z90_16940</name>
</gene>
<dbReference type="InterPro" id="IPR050832">
    <property type="entry name" value="Bact_Acetyltransf"/>
</dbReference>
<dbReference type="CDD" id="cd04301">
    <property type="entry name" value="NAT_SF"/>
    <property type="match status" value="1"/>
</dbReference>